<accession>A0A6P8AQW3</accession>
<proteinExistence type="predicted"/>
<evidence type="ECO:0000313" key="2">
    <source>
        <dbReference type="RefSeq" id="XP_030977301.1"/>
    </source>
</evidence>
<keyword evidence="1" id="KW-1185">Reference proteome</keyword>
<evidence type="ECO:0000313" key="1">
    <source>
        <dbReference type="Proteomes" id="UP000515153"/>
    </source>
</evidence>
<dbReference type="Proteomes" id="UP000515153">
    <property type="component" value="Unplaced"/>
</dbReference>
<reference evidence="2" key="3">
    <citation type="submission" date="2025-08" db="UniProtKB">
        <authorList>
            <consortium name="RefSeq"/>
        </authorList>
    </citation>
    <scope>IDENTIFICATION</scope>
    <source>
        <strain evidence="2">NI907</strain>
    </source>
</reference>
<sequence>MSAPLRVSLGHTATEFPQWVSEQLVKPINLAIALFIVTLTTVVLNDSQSHLKRLPLVNAPKSMLYNSWNVKTEFLHKSVNILDRARALFPGKPFRMLTSLGPLTVLPPEFGHEIRKSPEVSFSETMQQV</sequence>
<name>A0A6P8AQW3_PYRGI</name>
<dbReference type="RefSeq" id="XP_030977301.1">
    <property type="nucleotide sequence ID" value="XM_031132037.1"/>
</dbReference>
<reference evidence="2" key="1">
    <citation type="journal article" date="2019" name="Mol. Biol. Evol.">
        <title>Blast fungal genomes show frequent chromosomal changes, gene gains and losses, and effector gene turnover.</title>
        <authorList>
            <person name="Gomez Luciano L.B."/>
            <person name="Jason Tsai I."/>
            <person name="Chuma I."/>
            <person name="Tosa Y."/>
            <person name="Chen Y.H."/>
            <person name="Li J.Y."/>
            <person name="Li M.Y."/>
            <person name="Jade Lu M.Y."/>
            <person name="Nakayashiki H."/>
            <person name="Li W.H."/>
        </authorList>
    </citation>
    <scope>NUCLEOTIDE SEQUENCE</scope>
    <source>
        <strain evidence="2">NI907</strain>
    </source>
</reference>
<dbReference type="GeneID" id="41966942"/>
<gene>
    <name evidence="2" type="ORF">PgNI_12081</name>
</gene>
<dbReference type="KEGG" id="pgri:PgNI_12081"/>
<protein>
    <submittedName>
        <fullName evidence="2">Uncharacterized protein</fullName>
    </submittedName>
</protein>
<organism evidence="1 2">
    <name type="scientific">Pyricularia grisea</name>
    <name type="common">Crabgrass-specific blast fungus</name>
    <name type="synonym">Magnaporthe grisea</name>
    <dbReference type="NCBI Taxonomy" id="148305"/>
    <lineage>
        <taxon>Eukaryota</taxon>
        <taxon>Fungi</taxon>
        <taxon>Dikarya</taxon>
        <taxon>Ascomycota</taxon>
        <taxon>Pezizomycotina</taxon>
        <taxon>Sordariomycetes</taxon>
        <taxon>Sordariomycetidae</taxon>
        <taxon>Magnaporthales</taxon>
        <taxon>Pyriculariaceae</taxon>
        <taxon>Pyricularia</taxon>
    </lineage>
</organism>
<dbReference type="AlphaFoldDB" id="A0A6P8AQW3"/>
<reference evidence="2" key="2">
    <citation type="submission" date="2019-10" db="EMBL/GenBank/DDBJ databases">
        <authorList>
            <consortium name="NCBI Genome Project"/>
        </authorList>
    </citation>
    <scope>NUCLEOTIDE SEQUENCE</scope>
    <source>
        <strain evidence="2">NI907</strain>
    </source>
</reference>